<dbReference type="Proteomes" id="UP000600365">
    <property type="component" value="Unassembled WGS sequence"/>
</dbReference>
<sequence length="73" mass="8233">MDKLLYLLPALACPVGMGLMMWLMMRPKHEAQPENGTSASHQELIRLRKEVEALRAEQDAQHTGINPPQDRPA</sequence>
<evidence type="ECO:0000256" key="1">
    <source>
        <dbReference type="SAM" id="Phobius"/>
    </source>
</evidence>
<evidence type="ECO:0000313" key="2">
    <source>
        <dbReference type="EMBL" id="GGN89326.1"/>
    </source>
</evidence>
<comment type="caution">
    <text evidence="2">The sequence shown here is derived from an EMBL/GenBank/DDBJ whole genome shotgun (WGS) entry which is preliminary data.</text>
</comment>
<name>A0A917YDP4_9ACTN</name>
<dbReference type="EMBL" id="BMMM01000022">
    <property type="protein sequence ID" value="GGN89326.1"/>
    <property type="molecule type" value="Genomic_DNA"/>
</dbReference>
<feature type="transmembrane region" description="Helical" evidence="1">
    <location>
        <begin position="6"/>
        <end position="25"/>
    </location>
</feature>
<evidence type="ECO:0008006" key="4">
    <source>
        <dbReference type="Google" id="ProtNLM"/>
    </source>
</evidence>
<keyword evidence="1" id="KW-0472">Membrane</keyword>
<evidence type="ECO:0000313" key="3">
    <source>
        <dbReference type="Proteomes" id="UP000600365"/>
    </source>
</evidence>
<keyword evidence="1" id="KW-0812">Transmembrane</keyword>
<accession>A0A917YDP4</accession>
<dbReference type="RefSeq" id="WP_189191386.1">
    <property type="nucleotide sequence ID" value="NZ_BMMM01000022.1"/>
</dbReference>
<keyword evidence="1" id="KW-1133">Transmembrane helix</keyword>
<organism evidence="2 3">
    <name type="scientific">Streptomyces albiflavescens</name>
    <dbReference type="NCBI Taxonomy" id="1623582"/>
    <lineage>
        <taxon>Bacteria</taxon>
        <taxon>Bacillati</taxon>
        <taxon>Actinomycetota</taxon>
        <taxon>Actinomycetes</taxon>
        <taxon>Kitasatosporales</taxon>
        <taxon>Streptomycetaceae</taxon>
        <taxon>Streptomyces</taxon>
    </lineage>
</organism>
<proteinExistence type="predicted"/>
<gene>
    <name evidence="2" type="ORF">GCM10011579_084100</name>
</gene>
<dbReference type="AlphaFoldDB" id="A0A917YDP4"/>
<reference evidence="2 3" key="1">
    <citation type="journal article" date="2014" name="Int. J. Syst. Evol. Microbiol.">
        <title>Complete genome sequence of Corynebacterium casei LMG S-19264T (=DSM 44701T), isolated from a smear-ripened cheese.</title>
        <authorList>
            <consortium name="US DOE Joint Genome Institute (JGI-PGF)"/>
            <person name="Walter F."/>
            <person name="Albersmeier A."/>
            <person name="Kalinowski J."/>
            <person name="Ruckert C."/>
        </authorList>
    </citation>
    <scope>NUCLEOTIDE SEQUENCE [LARGE SCALE GENOMIC DNA]</scope>
    <source>
        <strain evidence="2 3">CGMCC 4.7111</strain>
    </source>
</reference>
<protein>
    <recommendedName>
        <fullName evidence="4">DUF2933 domain-containing protein</fullName>
    </recommendedName>
</protein>
<keyword evidence="3" id="KW-1185">Reference proteome</keyword>